<gene>
    <name evidence="4" type="ORF">MMEN_LOCUS19235</name>
</gene>
<dbReference type="Pfam" id="PF14580">
    <property type="entry name" value="LRR_9"/>
    <property type="match status" value="1"/>
</dbReference>
<dbReference type="PROSITE" id="PS51450">
    <property type="entry name" value="LRR"/>
    <property type="match status" value="2"/>
</dbReference>
<dbReference type="EMBL" id="CAJRST010038888">
    <property type="protein sequence ID" value="CAG6014090.1"/>
    <property type="molecule type" value="Genomic_DNA"/>
</dbReference>
<comment type="caution">
    <text evidence="4">The sequence shown here is derived from an EMBL/GenBank/DDBJ whole genome shotgun (WGS) entry which is preliminary data.</text>
</comment>
<dbReference type="InterPro" id="IPR042655">
    <property type="entry name" value="LRC72"/>
</dbReference>
<name>A0A8S4BTA7_9TELE</name>
<evidence type="ECO:0000256" key="2">
    <source>
        <dbReference type="ARBA" id="ARBA00022737"/>
    </source>
</evidence>
<dbReference type="PANTHER" id="PTHR46759:SF1">
    <property type="entry name" value="LEUCINE-RICH REPEAT-CONTAINING PROTEIN 72"/>
    <property type="match status" value="1"/>
</dbReference>
<dbReference type="Proteomes" id="UP000677803">
    <property type="component" value="Unassembled WGS sequence"/>
</dbReference>
<keyword evidence="1" id="KW-0433">Leucine-rich repeat</keyword>
<dbReference type="PANTHER" id="PTHR46759">
    <property type="entry name" value="LEUCINE-RICH REPEAT-CONTAINING PROTEIN 72"/>
    <property type="match status" value="1"/>
</dbReference>
<evidence type="ECO:0000313" key="5">
    <source>
        <dbReference type="Proteomes" id="UP000677803"/>
    </source>
</evidence>
<dbReference type="InterPro" id="IPR003591">
    <property type="entry name" value="Leu-rich_rpt_typical-subtyp"/>
</dbReference>
<dbReference type="InterPro" id="IPR003603">
    <property type="entry name" value="U2A'_phosphoprotein32A_C"/>
</dbReference>
<dbReference type="SUPFAM" id="SSF52058">
    <property type="entry name" value="L domain-like"/>
    <property type="match status" value="1"/>
</dbReference>
<dbReference type="AlphaFoldDB" id="A0A8S4BTA7"/>
<keyword evidence="2" id="KW-0677">Repeat</keyword>
<evidence type="ECO:0000313" key="4">
    <source>
        <dbReference type="EMBL" id="CAG6014090.1"/>
    </source>
</evidence>
<keyword evidence="5" id="KW-1185">Reference proteome</keyword>
<dbReference type="SMART" id="SM00369">
    <property type="entry name" value="LRR_TYP"/>
    <property type="match status" value="3"/>
</dbReference>
<dbReference type="OrthoDB" id="10251250at2759"/>
<dbReference type="SMART" id="SM00446">
    <property type="entry name" value="LRRcap"/>
    <property type="match status" value="1"/>
</dbReference>
<evidence type="ECO:0000256" key="1">
    <source>
        <dbReference type="ARBA" id="ARBA00022614"/>
    </source>
</evidence>
<evidence type="ECO:0000259" key="3">
    <source>
        <dbReference type="SMART" id="SM00446"/>
    </source>
</evidence>
<organism evidence="4 5">
    <name type="scientific">Menidia menidia</name>
    <name type="common">Atlantic silverside</name>
    <dbReference type="NCBI Taxonomy" id="238744"/>
    <lineage>
        <taxon>Eukaryota</taxon>
        <taxon>Metazoa</taxon>
        <taxon>Chordata</taxon>
        <taxon>Craniata</taxon>
        <taxon>Vertebrata</taxon>
        <taxon>Euteleostomi</taxon>
        <taxon>Actinopterygii</taxon>
        <taxon>Neopterygii</taxon>
        <taxon>Teleostei</taxon>
        <taxon>Neoteleostei</taxon>
        <taxon>Acanthomorphata</taxon>
        <taxon>Ovalentaria</taxon>
        <taxon>Atherinomorphae</taxon>
        <taxon>Atheriniformes</taxon>
        <taxon>Atherinopsidae</taxon>
        <taxon>Menidiinae</taxon>
        <taxon>Menidia</taxon>
    </lineage>
</organism>
<accession>A0A8S4BTA7</accession>
<dbReference type="InterPro" id="IPR001611">
    <property type="entry name" value="Leu-rich_rpt"/>
</dbReference>
<protein>
    <submittedName>
        <fullName evidence="4">(Atlantic silverside) hypothetical protein</fullName>
    </submittedName>
</protein>
<proteinExistence type="predicted"/>
<reference evidence="4" key="1">
    <citation type="submission" date="2021-05" db="EMBL/GenBank/DDBJ databases">
        <authorList>
            <person name="Tigano A."/>
        </authorList>
    </citation>
    <scope>NUCLEOTIDE SEQUENCE</scope>
</reference>
<dbReference type="Gene3D" id="3.80.10.10">
    <property type="entry name" value="Ribonuclease Inhibitor"/>
    <property type="match status" value="1"/>
</dbReference>
<dbReference type="InterPro" id="IPR032675">
    <property type="entry name" value="LRR_dom_sf"/>
</dbReference>
<sequence length="185" mass="21869">MEIIQGYLQRRGVKRSRDVCQLQLPSKKLTSVPDVSRFAFLRQLWLNNNKIRELNCGSLNCCLTELYLHHNGIKSVKGALNHLTCLRVLFLHNNQIRGLPETMHELRRMQQLRNATFFLNPISHEPGYRSHVIHCLPSIQILDRKELKPSERRRSFQIFNQDRHRLLQSVAFGRRINEPAKRDKR</sequence>
<feature type="domain" description="U2A'/phosphoprotein 32 family A C-terminal" evidence="3">
    <location>
        <begin position="125"/>
        <end position="143"/>
    </location>
</feature>